<reference evidence="1" key="2">
    <citation type="journal article" date="2015" name="Data Brief">
        <title>Shoot transcriptome of the giant reed, Arundo donax.</title>
        <authorList>
            <person name="Barrero R.A."/>
            <person name="Guerrero F.D."/>
            <person name="Moolhuijzen P."/>
            <person name="Goolsby J.A."/>
            <person name="Tidwell J."/>
            <person name="Bellgard S.E."/>
            <person name="Bellgard M.I."/>
        </authorList>
    </citation>
    <scope>NUCLEOTIDE SEQUENCE</scope>
    <source>
        <tissue evidence="1">Shoot tissue taken approximately 20 cm above the soil surface</tissue>
    </source>
</reference>
<reference evidence="1" key="1">
    <citation type="submission" date="2014-09" db="EMBL/GenBank/DDBJ databases">
        <authorList>
            <person name="Magalhaes I.L.F."/>
            <person name="Oliveira U."/>
            <person name="Santos F.R."/>
            <person name="Vidigal T.H.D.A."/>
            <person name="Brescovit A.D."/>
            <person name="Santos A.J."/>
        </authorList>
    </citation>
    <scope>NUCLEOTIDE SEQUENCE</scope>
    <source>
        <tissue evidence="1">Shoot tissue taken approximately 20 cm above the soil surface</tissue>
    </source>
</reference>
<dbReference type="EMBL" id="GBRH01193774">
    <property type="protein sequence ID" value="JAE04122.1"/>
    <property type="molecule type" value="Transcribed_RNA"/>
</dbReference>
<protein>
    <submittedName>
        <fullName evidence="1">Pco080890</fullName>
    </submittedName>
</protein>
<sequence>MAAVPTDCPGFTALVLFFNSSM</sequence>
<evidence type="ECO:0000313" key="1">
    <source>
        <dbReference type="EMBL" id="JAE04122.1"/>
    </source>
</evidence>
<proteinExistence type="predicted"/>
<name>A0A0A9EVN9_ARUDO</name>
<dbReference type="AlphaFoldDB" id="A0A0A9EVN9"/>
<organism evidence="1">
    <name type="scientific">Arundo donax</name>
    <name type="common">Giant reed</name>
    <name type="synonym">Donax arundinaceus</name>
    <dbReference type="NCBI Taxonomy" id="35708"/>
    <lineage>
        <taxon>Eukaryota</taxon>
        <taxon>Viridiplantae</taxon>
        <taxon>Streptophyta</taxon>
        <taxon>Embryophyta</taxon>
        <taxon>Tracheophyta</taxon>
        <taxon>Spermatophyta</taxon>
        <taxon>Magnoliopsida</taxon>
        <taxon>Liliopsida</taxon>
        <taxon>Poales</taxon>
        <taxon>Poaceae</taxon>
        <taxon>PACMAD clade</taxon>
        <taxon>Arundinoideae</taxon>
        <taxon>Arundineae</taxon>
        <taxon>Arundo</taxon>
    </lineage>
</organism>
<accession>A0A0A9EVN9</accession>